<dbReference type="EMBL" id="CP022753">
    <property type="protein sequence ID" value="ASU81556.1"/>
    <property type="molecule type" value="Genomic_DNA"/>
</dbReference>
<gene>
    <name evidence="3" type="ORF">CDO52_00995</name>
</gene>
<organism evidence="3 4">
    <name type="scientific">Nocardiopsis gilva YIM 90087</name>
    <dbReference type="NCBI Taxonomy" id="1235441"/>
    <lineage>
        <taxon>Bacteria</taxon>
        <taxon>Bacillati</taxon>
        <taxon>Actinomycetota</taxon>
        <taxon>Actinomycetes</taxon>
        <taxon>Streptosporangiales</taxon>
        <taxon>Nocardiopsidaceae</taxon>
        <taxon>Nocardiopsis</taxon>
    </lineage>
</organism>
<keyword evidence="4" id="KW-1185">Reference proteome</keyword>
<accession>A0A223S0A8</accession>
<evidence type="ECO:0000313" key="3">
    <source>
        <dbReference type="EMBL" id="ASU81556.1"/>
    </source>
</evidence>
<dbReference type="RefSeq" id="WP_017619558.1">
    <property type="nucleotide sequence ID" value="NZ_ANBG01000245.1"/>
</dbReference>
<feature type="region of interest" description="Disordered" evidence="1">
    <location>
        <begin position="57"/>
        <end position="98"/>
    </location>
</feature>
<sequence length="98" mass="11074">MADDLTVYRVDEAAQILKCKPSWLRDQAKARRIPFHKISGEYRFTASDLEQILALTAEPVKKAPQPPARSTGPRRRRTPPAPSTDPTVRPLRARRITA</sequence>
<dbReference type="InterPro" id="IPR009061">
    <property type="entry name" value="DNA-bd_dom_put_sf"/>
</dbReference>
<dbReference type="Proteomes" id="UP000215005">
    <property type="component" value="Chromosome"/>
</dbReference>
<reference evidence="3 4" key="1">
    <citation type="submission" date="2017-08" db="EMBL/GenBank/DDBJ databases">
        <title>The complete genome sequence of Nocardiopsis gilva YIM 90087.</title>
        <authorList>
            <person name="Yin M."/>
            <person name="Tang S."/>
        </authorList>
    </citation>
    <scope>NUCLEOTIDE SEQUENCE [LARGE SCALE GENOMIC DNA]</scope>
    <source>
        <strain evidence="3 4">YIM 90087</strain>
    </source>
</reference>
<evidence type="ECO:0000256" key="1">
    <source>
        <dbReference type="SAM" id="MobiDB-lite"/>
    </source>
</evidence>
<evidence type="ECO:0000313" key="4">
    <source>
        <dbReference type="Proteomes" id="UP000215005"/>
    </source>
</evidence>
<dbReference type="KEGG" id="ngv:CDO52_00995"/>
<dbReference type="OrthoDB" id="3788906at2"/>
<protein>
    <submittedName>
        <fullName evidence="3">DNA-binding protein</fullName>
    </submittedName>
</protein>
<keyword evidence="3" id="KW-0238">DNA-binding</keyword>
<evidence type="ECO:0000259" key="2">
    <source>
        <dbReference type="Pfam" id="PF12728"/>
    </source>
</evidence>
<name>A0A223S0A8_9ACTN</name>
<feature type="domain" description="Helix-turn-helix" evidence="2">
    <location>
        <begin position="7"/>
        <end position="53"/>
    </location>
</feature>
<proteinExistence type="predicted"/>
<dbReference type="Pfam" id="PF12728">
    <property type="entry name" value="HTH_17"/>
    <property type="match status" value="1"/>
</dbReference>
<dbReference type="GO" id="GO:0003677">
    <property type="term" value="F:DNA binding"/>
    <property type="evidence" value="ECO:0007669"/>
    <property type="project" value="UniProtKB-KW"/>
</dbReference>
<dbReference type="SUPFAM" id="SSF46955">
    <property type="entry name" value="Putative DNA-binding domain"/>
    <property type="match status" value="1"/>
</dbReference>
<dbReference type="AlphaFoldDB" id="A0A223S0A8"/>
<dbReference type="InterPro" id="IPR041657">
    <property type="entry name" value="HTH_17"/>
</dbReference>